<proteinExistence type="predicted"/>
<dbReference type="EMBL" id="CM009292">
    <property type="protein sequence ID" value="PNT46845.1"/>
    <property type="molecule type" value="Genomic_DNA"/>
</dbReference>
<gene>
    <name evidence="1" type="ORF">POPTR_003G217100</name>
</gene>
<evidence type="ECO:0000313" key="1">
    <source>
        <dbReference type="EMBL" id="PNT46845.1"/>
    </source>
</evidence>
<keyword evidence="2" id="KW-1185">Reference proteome</keyword>
<name>A0A2K2BAP2_POPTR</name>
<dbReference type="InParanoid" id="A0A2K2BAP2"/>
<reference evidence="1 2" key="1">
    <citation type="journal article" date="2006" name="Science">
        <title>The genome of black cottonwood, Populus trichocarpa (Torr. &amp; Gray).</title>
        <authorList>
            <person name="Tuskan G.A."/>
            <person name="Difazio S."/>
            <person name="Jansson S."/>
            <person name="Bohlmann J."/>
            <person name="Grigoriev I."/>
            <person name="Hellsten U."/>
            <person name="Putnam N."/>
            <person name="Ralph S."/>
            <person name="Rombauts S."/>
            <person name="Salamov A."/>
            <person name="Schein J."/>
            <person name="Sterck L."/>
            <person name="Aerts A."/>
            <person name="Bhalerao R.R."/>
            <person name="Bhalerao R.P."/>
            <person name="Blaudez D."/>
            <person name="Boerjan W."/>
            <person name="Brun A."/>
            <person name="Brunner A."/>
            <person name="Busov V."/>
            <person name="Campbell M."/>
            <person name="Carlson J."/>
            <person name="Chalot M."/>
            <person name="Chapman J."/>
            <person name="Chen G.L."/>
            <person name="Cooper D."/>
            <person name="Coutinho P.M."/>
            <person name="Couturier J."/>
            <person name="Covert S."/>
            <person name="Cronk Q."/>
            <person name="Cunningham R."/>
            <person name="Davis J."/>
            <person name="Degroeve S."/>
            <person name="Dejardin A."/>
            <person name="Depamphilis C."/>
            <person name="Detter J."/>
            <person name="Dirks B."/>
            <person name="Dubchak I."/>
            <person name="Duplessis S."/>
            <person name="Ehlting J."/>
            <person name="Ellis B."/>
            <person name="Gendler K."/>
            <person name="Goodstein D."/>
            <person name="Gribskov M."/>
            <person name="Grimwood J."/>
            <person name="Groover A."/>
            <person name="Gunter L."/>
            <person name="Hamberger B."/>
            <person name="Heinze B."/>
            <person name="Helariutta Y."/>
            <person name="Henrissat B."/>
            <person name="Holligan D."/>
            <person name="Holt R."/>
            <person name="Huang W."/>
            <person name="Islam-Faridi N."/>
            <person name="Jones S."/>
            <person name="Jones-Rhoades M."/>
            <person name="Jorgensen R."/>
            <person name="Joshi C."/>
            <person name="Kangasjarvi J."/>
            <person name="Karlsson J."/>
            <person name="Kelleher C."/>
            <person name="Kirkpatrick R."/>
            <person name="Kirst M."/>
            <person name="Kohler A."/>
            <person name="Kalluri U."/>
            <person name="Larimer F."/>
            <person name="Leebens-Mack J."/>
            <person name="Leple J.C."/>
            <person name="Locascio P."/>
            <person name="Lou Y."/>
            <person name="Lucas S."/>
            <person name="Martin F."/>
            <person name="Montanini B."/>
            <person name="Napoli C."/>
            <person name="Nelson D.R."/>
            <person name="Nelson C."/>
            <person name="Nieminen K."/>
            <person name="Nilsson O."/>
            <person name="Pereda V."/>
            <person name="Peter G."/>
            <person name="Philippe R."/>
            <person name="Pilate G."/>
            <person name="Poliakov A."/>
            <person name="Razumovskaya J."/>
            <person name="Richardson P."/>
            <person name="Rinaldi C."/>
            <person name="Ritland K."/>
            <person name="Rouze P."/>
            <person name="Ryaboy D."/>
            <person name="Schmutz J."/>
            <person name="Schrader J."/>
            <person name="Segerman B."/>
            <person name="Shin H."/>
            <person name="Siddiqui A."/>
            <person name="Sterky F."/>
            <person name="Terry A."/>
            <person name="Tsai C.J."/>
            <person name="Uberbacher E."/>
            <person name="Unneberg P."/>
            <person name="Vahala J."/>
            <person name="Wall K."/>
            <person name="Wessler S."/>
            <person name="Yang G."/>
            <person name="Yin T."/>
            <person name="Douglas C."/>
            <person name="Marra M."/>
            <person name="Sandberg G."/>
            <person name="Van de Peer Y."/>
            <person name="Rokhsar D."/>
        </authorList>
    </citation>
    <scope>NUCLEOTIDE SEQUENCE [LARGE SCALE GENOMIC DNA]</scope>
    <source>
        <strain evidence="2">cv. Nisqually</strain>
    </source>
</reference>
<sequence length="86" mass="9828">MPLRSSLSFFFRDDWCKVQTCACPCTVGYEKLSKSSRPRAQIKGLARSSVLAWTRTKRTCGEMGCDHLLGLPRETQRGDWKSPCYH</sequence>
<dbReference type="Proteomes" id="UP000006729">
    <property type="component" value="Chromosome 3"/>
</dbReference>
<evidence type="ECO:0000313" key="2">
    <source>
        <dbReference type="Proteomes" id="UP000006729"/>
    </source>
</evidence>
<accession>A0A2K2BAP2</accession>
<protein>
    <submittedName>
        <fullName evidence="1">Uncharacterized protein</fullName>
    </submittedName>
</protein>
<dbReference type="AlphaFoldDB" id="A0A2K2BAP2"/>
<organism evidence="1 2">
    <name type="scientific">Populus trichocarpa</name>
    <name type="common">Western balsam poplar</name>
    <name type="synonym">Populus balsamifera subsp. trichocarpa</name>
    <dbReference type="NCBI Taxonomy" id="3694"/>
    <lineage>
        <taxon>Eukaryota</taxon>
        <taxon>Viridiplantae</taxon>
        <taxon>Streptophyta</taxon>
        <taxon>Embryophyta</taxon>
        <taxon>Tracheophyta</taxon>
        <taxon>Spermatophyta</taxon>
        <taxon>Magnoliopsida</taxon>
        <taxon>eudicotyledons</taxon>
        <taxon>Gunneridae</taxon>
        <taxon>Pentapetalae</taxon>
        <taxon>rosids</taxon>
        <taxon>fabids</taxon>
        <taxon>Malpighiales</taxon>
        <taxon>Salicaceae</taxon>
        <taxon>Saliceae</taxon>
        <taxon>Populus</taxon>
    </lineage>
</organism>